<organism evidence="1 2">
    <name type="scientific">Pseudozyma hubeiensis (strain SY62)</name>
    <name type="common">Yeast</name>
    <dbReference type="NCBI Taxonomy" id="1305764"/>
    <lineage>
        <taxon>Eukaryota</taxon>
        <taxon>Fungi</taxon>
        <taxon>Dikarya</taxon>
        <taxon>Basidiomycota</taxon>
        <taxon>Ustilaginomycotina</taxon>
        <taxon>Ustilaginomycetes</taxon>
        <taxon>Ustilaginales</taxon>
        <taxon>Ustilaginaceae</taxon>
        <taxon>Pseudozyma</taxon>
    </lineage>
</organism>
<evidence type="ECO:0000313" key="1">
    <source>
        <dbReference type="EMBL" id="GAC95806.1"/>
    </source>
</evidence>
<reference evidence="2" key="1">
    <citation type="journal article" date="2013" name="Genome Announc.">
        <title>Draft genome sequence of the basidiomycetous yeast-like fungus Pseudozyma hubeiensis SY62, which produces an abundant amount of the biosurfactant mannosylerythritol lipids.</title>
        <authorList>
            <person name="Konishi M."/>
            <person name="Hatada Y."/>
            <person name="Horiuchi J."/>
        </authorList>
    </citation>
    <scope>NUCLEOTIDE SEQUENCE [LARGE SCALE GENOMIC DNA]</scope>
    <source>
        <strain evidence="2">SY62</strain>
    </source>
</reference>
<dbReference type="HOGENOM" id="CLU_1326905_0_0_1"/>
<dbReference type="EMBL" id="DF238798">
    <property type="protein sequence ID" value="GAC95806.1"/>
    <property type="molecule type" value="Genomic_DNA"/>
</dbReference>
<sequence length="207" mass="24207">MKREEERERETHKERESRSVRLFHTVTQRQRRTRRKRRFEMQVQLDARTKTASLLTQEHGCSKSFPLGSRLSHVDISSTGISLLSSTILAELSRVDFCFRSEKICSPRYFSVASTLHRLHHLHHHLHQQRRHHHRLLTSIDLLRFIVHILSPGTGALSRHLALDIQLRQRPFLEISSSSDPLAARERQLKSCRHPDLIALTTPMITL</sequence>
<proteinExistence type="predicted"/>
<dbReference type="RefSeq" id="XP_012189393.1">
    <property type="nucleotide sequence ID" value="XM_012334003.1"/>
</dbReference>
<name>R9P388_PSEHS</name>
<dbReference type="Proteomes" id="UP000014071">
    <property type="component" value="Unassembled WGS sequence"/>
</dbReference>
<gene>
    <name evidence="1" type="ORF">PHSY_003383</name>
</gene>
<dbReference type="GeneID" id="24108672"/>
<dbReference type="AlphaFoldDB" id="R9P388"/>
<keyword evidence="2" id="KW-1185">Reference proteome</keyword>
<protein>
    <submittedName>
        <fullName evidence="1">Uncharacterized protein</fullName>
    </submittedName>
</protein>
<evidence type="ECO:0000313" key="2">
    <source>
        <dbReference type="Proteomes" id="UP000014071"/>
    </source>
</evidence>
<accession>R9P388</accession>